<evidence type="ECO:0000256" key="1">
    <source>
        <dbReference type="ARBA" id="ARBA00004141"/>
    </source>
</evidence>
<evidence type="ECO:0000256" key="6">
    <source>
        <dbReference type="ARBA" id="ARBA00023136"/>
    </source>
</evidence>
<keyword evidence="8" id="KW-0675">Receptor</keyword>
<dbReference type="SUPFAM" id="SSF81321">
    <property type="entry name" value="Family A G protein-coupled receptor-like"/>
    <property type="match status" value="1"/>
</dbReference>
<organism evidence="11 12">
    <name type="scientific">Ranitomeya imitator</name>
    <name type="common">mimic poison frog</name>
    <dbReference type="NCBI Taxonomy" id="111125"/>
    <lineage>
        <taxon>Eukaryota</taxon>
        <taxon>Metazoa</taxon>
        <taxon>Chordata</taxon>
        <taxon>Craniata</taxon>
        <taxon>Vertebrata</taxon>
        <taxon>Euteleostomi</taxon>
        <taxon>Amphibia</taxon>
        <taxon>Batrachia</taxon>
        <taxon>Anura</taxon>
        <taxon>Neobatrachia</taxon>
        <taxon>Hyloidea</taxon>
        <taxon>Dendrobatidae</taxon>
        <taxon>Dendrobatinae</taxon>
        <taxon>Ranitomeya</taxon>
    </lineage>
</organism>
<evidence type="ECO:0000259" key="10">
    <source>
        <dbReference type="PROSITE" id="PS50262"/>
    </source>
</evidence>
<dbReference type="PANTHER" id="PTHR26450">
    <property type="entry name" value="OLFACTORY RECEPTOR 56B1-RELATED"/>
    <property type="match status" value="1"/>
</dbReference>
<proteinExistence type="inferred from homology"/>
<dbReference type="Pfam" id="PF13853">
    <property type="entry name" value="7tm_4"/>
    <property type="match status" value="1"/>
</dbReference>
<gene>
    <name evidence="11" type="ORF">RIMI_LOCUS15682330</name>
</gene>
<keyword evidence="5 9" id="KW-1133">Transmembrane helix</keyword>
<evidence type="ECO:0000256" key="4">
    <source>
        <dbReference type="ARBA" id="ARBA00022725"/>
    </source>
</evidence>
<dbReference type="SMART" id="SM01381">
    <property type="entry name" value="7TM_GPCR_Srsx"/>
    <property type="match status" value="1"/>
</dbReference>
<dbReference type="PANTHER" id="PTHR26450:SF440">
    <property type="entry name" value="OLFACTORY RECEPTOR"/>
    <property type="match status" value="1"/>
</dbReference>
<dbReference type="Proteomes" id="UP001176940">
    <property type="component" value="Unassembled WGS sequence"/>
</dbReference>
<keyword evidence="4 9" id="KW-0552">Olfaction</keyword>
<feature type="transmembrane region" description="Helical" evidence="9">
    <location>
        <begin position="104"/>
        <end position="125"/>
    </location>
</feature>
<keyword evidence="12" id="KW-1185">Reference proteome</keyword>
<comment type="caution">
    <text evidence="11">The sequence shown here is derived from an EMBL/GenBank/DDBJ whole genome shotgun (WGS) entry which is preliminary data.</text>
</comment>
<feature type="transmembrane region" description="Helical" evidence="9">
    <location>
        <begin position="153"/>
        <end position="173"/>
    </location>
</feature>
<evidence type="ECO:0000256" key="7">
    <source>
        <dbReference type="ARBA" id="ARBA00023224"/>
    </source>
</evidence>
<dbReference type="PROSITE" id="PS50262">
    <property type="entry name" value="G_PROTEIN_RECEP_F1_2"/>
    <property type="match status" value="1"/>
</dbReference>
<dbReference type="Gene3D" id="1.20.1070.10">
    <property type="entry name" value="Rhodopsin 7-helix transmembrane proteins"/>
    <property type="match status" value="1"/>
</dbReference>
<dbReference type="InterPro" id="IPR050402">
    <property type="entry name" value="OR51/52/56-like"/>
</dbReference>
<evidence type="ECO:0000256" key="2">
    <source>
        <dbReference type="ARBA" id="ARBA00022606"/>
    </source>
</evidence>
<keyword evidence="2 9" id="KW-0716">Sensory transduction</keyword>
<evidence type="ECO:0000256" key="5">
    <source>
        <dbReference type="ARBA" id="ARBA00022989"/>
    </source>
</evidence>
<dbReference type="EMBL" id="CAUEEQ010042572">
    <property type="protein sequence ID" value="CAJ0956840.1"/>
    <property type="molecule type" value="Genomic_DNA"/>
</dbReference>
<feature type="transmembrane region" description="Helical" evidence="9">
    <location>
        <begin position="69"/>
        <end position="92"/>
    </location>
</feature>
<keyword evidence="7 8" id="KW-0807">Transducer</keyword>
<dbReference type="InterPro" id="IPR000725">
    <property type="entry name" value="Olfact_rcpt"/>
</dbReference>
<dbReference type="PRINTS" id="PR00245">
    <property type="entry name" value="OLFACTORYR"/>
</dbReference>
<evidence type="ECO:0000256" key="3">
    <source>
        <dbReference type="ARBA" id="ARBA00022692"/>
    </source>
</evidence>
<feature type="transmembrane region" description="Helical" evidence="9">
    <location>
        <begin position="202"/>
        <end position="224"/>
    </location>
</feature>
<accession>A0ABN9M508</accession>
<dbReference type="InterPro" id="IPR017452">
    <property type="entry name" value="GPCR_Rhodpsn_7TM"/>
</dbReference>
<keyword evidence="3 8" id="KW-0812">Transmembrane</keyword>
<feature type="transmembrane region" description="Helical" evidence="9">
    <location>
        <begin position="245"/>
        <end position="266"/>
    </location>
</feature>
<name>A0ABN9M508_9NEOB</name>
<protein>
    <recommendedName>
        <fullName evidence="9">Olfactory receptor</fullName>
    </recommendedName>
</protein>
<evidence type="ECO:0000313" key="11">
    <source>
        <dbReference type="EMBL" id="CAJ0956840.1"/>
    </source>
</evidence>
<keyword evidence="9" id="KW-1003">Cell membrane</keyword>
<feature type="transmembrane region" description="Helical" evidence="9">
    <location>
        <begin position="278"/>
        <end position="298"/>
    </location>
</feature>
<feature type="domain" description="G-protein coupled receptors family 1 profile" evidence="10">
    <location>
        <begin position="47"/>
        <end position="296"/>
    </location>
</feature>
<comment type="subcellular location">
    <subcellularLocation>
        <location evidence="9">Cell membrane</location>
        <topology evidence="9">Multi-pass membrane protein</topology>
    </subcellularLocation>
    <subcellularLocation>
        <location evidence="1">Membrane</location>
        <topology evidence="1">Multi-pass membrane protein</topology>
    </subcellularLocation>
</comment>
<dbReference type="PROSITE" id="PS00237">
    <property type="entry name" value="G_PROTEIN_RECEP_F1_1"/>
    <property type="match status" value="1"/>
</dbReference>
<reference evidence="11" key="1">
    <citation type="submission" date="2023-07" db="EMBL/GenBank/DDBJ databases">
        <authorList>
            <person name="Stuckert A."/>
        </authorList>
    </citation>
    <scope>NUCLEOTIDE SEQUENCE</scope>
</reference>
<evidence type="ECO:0000313" key="12">
    <source>
        <dbReference type="Proteomes" id="UP001176940"/>
    </source>
</evidence>
<dbReference type="InterPro" id="IPR000276">
    <property type="entry name" value="GPCR_Rhodpsn"/>
</dbReference>
<dbReference type="PRINTS" id="PR00237">
    <property type="entry name" value="GPCRRHODOPSN"/>
</dbReference>
<keyword evidence="8" id="KW-0297">G-protein coupled receptor</keyword>
<evidence type="ECO:0000256" key="8">
    <source>
        <dbReference type="RuleBase" id="RU000688"/>
    </source>
</evidence>
<evidence type="ECO:0000256" key="9">
    <source>
        <dbReference type="RuleBase" id="RU363047"/>
    </source>
</evidence>
<keyword evidence="6 9" id="KW-0472">Membrane</keyword>
<feature type="transmembrane region" description="Helical" evidence="9">
    <location>
        <begin position="33"/>
        <end position="57"/>
    </location>
</feature>
<sequence>MEPSTLNKSSSSSSHTDFILFGFPGVTRYRPLLIVPFSSVYTVMIAGNSAVMTIIVLEKSLHSPMHILISSLLAVNVLYTTAITPKMILALVGLDQISLPGCLIQIFTVYTSLVFETVILLLMAVDRYLAISQPLQYWQIITTQLQIHFMVNALLRMCSVVVPLLSLVATLQYCRSNVIYHFHCEATMLFNLGCGDITKRKLVALVIRTAISLCDIGFILLSYLKVLHTVMKIAVGAARHKALHTCSTHLLVVTFMYTLGLLSAILNLSESSSYDVQNASSAIFFLLPTLLNPFIYGLRVKEIKEGFMKHWRCKESRSAPKGCSQTNAMSGSIHAHTCN</sequence>
<comment type="similarity">
    <text evidence="8">Belongs to the G-protein coupled receptor 1 family.</text>
</comment>